<dbReference type="InterPro" id="IPR036388">
    <property type="entry name" value="WH-like_DNA-bd_sf"/>
</dbReference>
<dbReference type="InterPro" id="IPR013324">
    <property type="entry name" value="RNA_pol_sigma_r3/r4-like"/>
</dbReference>
<accession>A0ABR9AFP6</accession>
<comment type="similarity">
    <text evidence="1">Belongs to the sigma-70 factor family. ECF subfamily.</text>
</comment>
<reference evidence="7 8" key="1">
    <citation type="submission" date="2020-09" db="EMBL/GenBank/DDBJ databases">
        <title>Echinicola sp. CAU 1574 isolated from sand of Sido Beach.</title>
        <authorList>
            <person name="Kim W."/>
        </authorList>
    </citation>
    <scope>NUCLEOTIDE SEQUENCE [LARGE SCALE GENOMIC DNA]</scope>
    <source>
        <strain evidence="7 8">CAU 1574</strain>
    </source>
</reference>
<evidence type="ECO:0000256" key="3">
    <source>
        <dbReference type="ARBA" id="ARBA00023082"/>
    </source>
</evidence>
<keyword evidence="3" id="KW-0731">Sigma factor</keyword>
<evidence type="ECO:0000313" key="8">
    <source>
        <dbReference type="Proteomes" id="UP000647133"/>
    </source>
</evidence>
<evidence type="ECO:0000259" key="6">
    <source>
        <dbReference type="Pfam" id="PF08281"/>
    </source>
</evidence>
<dbReference type="Gene3D" id="1.10.10.10">
    <property type="entry name" value="Winged helix-like DNA-binding domain superfamily/Winged helix DNA-binding domain"/>
    <property type="match status" value="1"/>
</dbReference>
<dbReference type="InterPro" id="IPR014284">
    <property type="entry name" value="RNA_pol_sigma-70_dom"/>
</dbReference>
<dbReference type="PANTHER" id="PTHR43133:SF46">
    <property type="entry name" value="RNA POLYMERASE SIGMA-70 FACTOR ECF SUBFAMILY"/>
    <property type="match status" value="1"/>
</dbReference>
<dbReference type="SUPFAM" id="SSF88659">
    <property type="entry name" value="Sigma3 and sigma4 domains of RNA polymerase sigma factors"/>
    <property type="match status" value="1"/>
</dbReference>
<proteinExistence type="inferred from homology"/>
<evidence type="ECO:0000256" key="4">
    <source>
        <dbReference type="ARBA" id="ARBA00023163"/>
    </source>
</evidence>
<comment type="caution">
    <text evidence="7">The sequence shown here is derived from an EMBL/GenBank/DDBJ whole genome shotgun (WGS) entry which is preliminary data.</text>
</comment>
<keyword evidence="8" id="KW-1185">Reference proteome</keyword>
<organism evidence="7 8">
    <name type="scientific">Echinicola arenosa</name>
    <dbReference type="NCBI Taxonomy" id="2774144"/>
    <lineage>
        <taxon>Bacteria</taxon>
        <taxon>Pseudomonadati</taxon>
        <taxon>Bacteroidota</taxon>
        <taxon>Cytophagia</taxon>
        <taxon>Cytophagales</taxon>
        <taxon>Cyclobacteriaceae</taxon>
        <taxon>Echinicola</taxon>
    </lineage>
</organism>
<dbReference type="InterPro" id="IPR007627">
    <property type="entry name" value="RNA_pol_sigma70_r2"/>
</dbReference>
<keyword evidence="2" id="KW-0805">Transcription regulation</keyword>
<dbReference type="InterPro" id="IPR013325">
    <property type="entry name" value="RNA_pol_sigma_r2"/>
</dbReference>
<name>A0ABR9AFP6_9BACT</name>
<evidence type="ECO:0000313" key="7">
    <source>
        <dbReference type="EMBL" id="MBD8487528.1"/>
    </source>
</evidence>
<dbReference type="Gene3D" id="1.10.1740.10">
    <property type="match status" value="1"/>
</dbReference>
<keyword evidence="4" id="KW-0804">Transcription</keyword>
<feature type="domain" description="RNA polymerase sigma factor 70 region 4 type 2" evidence="6">
    <location>
        <begin position="143"/>
        <end position="192"/>
    </location>
</feature>
<dbReference type="Pfam" id="PF04542">
    <property type="entry name" value="Sigma70_r2"/>
    <property type="match status" value="1"/>
</dbReference>
<dbReference type="NCBIfam" id="TIGR02937">
    <property type="entry name" value="sigma70-ECF"/>
    <property type="match status" value="1"/>
</dbReference>
<dbReference type="EMBL" id="JACYTQ010000001">
    <property type="protein sequence ID" value="MBD8487528.1"/>
    <property type="molecule type" value="Genomic_DNA"/>
</dbReference>
<dbReference type="PANTHER" id="PTHR43133">
    <property type="entry name" value="RNA POLYMERASE ECF-TYPE SIGMA FACTO"/>
    <property type="match status" value="1"/>
</dbReference>
<evidence type="ECO:0000256" key="2">
    <source>
        <dbReference type="ARBA" id="ARBA00023015"/>
    </source>
</evidence>
<dbReference type="SUPFAM" id="SSF88946">
    <property type="entry name" value="Sigma2 domain of RNA polymerase sigma factors"/>
    <property type="match status" value="1"/>
</dbReference>
<protein>
    <submittedName>
        <fullName evidence="7">Sigma-70 family RNA polymerase sigma factor</fullName>
    </submittedName>
</protein>
<gene>
    <name evidence="7" type="ORF">IFO69_02090</name>
</gene>
<evidence type="ECO:0000259" key="5">
    <source>
        <dbReference type="Pfam" id="PF04542"/>
    </source>
</evidence>
<dbReference type="CDD" id="cd06171">
    <property type="entry name" value="Sigma70_r4"/>
    <property type="match status" value="1"/>
</dbReference>
<evidence type="ECO:0000256" key="1">
    <source>
        <dbReference type="ARBA" id="ARBA00010641"/>
    </source>
</evidence>
<dbReference type="InterPro" id="IPR039425">
    <property type="entry name" value="RNA_pol_sigma-70-like"/>
</dbReference>
<sequence>MKLTDSLFNQLKEGNMDFGRLSDRQLWKEITEGNQHAFSYLYETTSDSLFSYGYKFSGEKTLIEDVIQDVFIVIWEKRDRLTISHSIKFYLFTTFRREIMNRLQGDRGQRQGLEKFHEESYWEASIQEVLVQRQVTIDSGKHVREAMKILTNRQREVIYLKYLEGLSYEEISEMMDVKVPYLYNLVLKGLKSLKSHFVSNGIINTLRSIFIVISLKWFC</sequence>
<dbReference type="Proteomes" id="UP000647133">
    <property type="component" value="Unassembled WGS sequence"/>
</dbReference>
<feature type="domain" description="RNA polymerase sigma-70 region 2" evidence="5">
    <location>
        <begin position="41"/>
        <end position="104"/>
    </location>
</feature>
<dbReference type="Pfam" id="PF08281">
    <property type="entry name" value="Sigma70_r4_2"/>
    <property type="match status" value="1"/>
</dbReference>
<dbReference type="InterPro" id="IPR013249">
    <property type="entry name" value="RNA_pol_sigma70_r4_t2"/>
</dbReference>